<evidence type="ECO:0000256" key="1">
    <source>
        <dbReference type="SAM" id="MobiDB-lite"/>
    </source>
</evidence>
<proteinExistence type="predicted"/>
<reference evidence="3" key="1">
    <citation type="journal article" date="2008" name="Insect Biochem. Mol. Biol.">
        <title>The genome of a lepidopteran model insect, the silkworm Bombyx mori.</title>
        <authorList>
            <consortium name="International Silkworm Genome Consortium"/>
        </authorList>
    </citation>
    <scope>NUCLEOTIDE SEQUENCE [LARGE SCALE GENOMIC DNA]</scope>
    <source>
        <strain evidence="3">p50T</strain>
    </source>
</reference>
<reference evidence="2" key="2">
    <citation type="submission" date="2022-06" db="UniProtKB">
        <authorList>
            <consortium name="EnsemblMetazoa"/>
        </authorList>
    </citation>
    <scope>IDENTIFICATION</scope>
    <source>
        <strain evidence="2">p50T (Dazao)</strain>
    </source>
</reference>
<sequence>MKASAEMGRSEEMEPEEEKKKLNEEFVEFIRKRSETDAPRYTARLKTYVDFQRKRDRATAARRNHTAGHHDKIMAAKKKPDDEQKDKGLENADHISGDNERLSRRPLSSSDGTSEGSFRPLKPRSGTTDEELDPFSIEPFVATEFGLGKIRDGDKCSRARSMSRSRSGEPLDRCGRRRKKRRRSCRRRRRRRRRSCRRRRRRRRSCRRRRSRRRRRRSCCRRRRRRRRRRC</sequence>
<accession>A0A8R2HQK8</accession>
<feature type="compositionally biased region" description="Basic and acidic residues" evidence="1">
    <location>
        <begin position="8"/>
        <end position="23"/>
    </location>
</feature>
<protein>
    <recommendedName>
        <fullName evidence="4">Arginine/serine-rich coiled-coil protein 2-like</fullName>
    </recommendedName>
</protein>
<feature type="region of interest" description="Disordered" evidence="1">
    <location>
        <begin position="151"/>
        <end position="210"/>
    </location>
</feature>
<feature type="compositionally biased region" description="Basic and acidic residues" evidence="1">
    <location>
        <begin position="68"/>
        <end position="103"/>
    </location>
</feature>
<organism evidence="2 3">
    <name type="scientific">Bombyx mori</name>
    <name type="common">Silk moth</name>
    <dbReference type="NCBI Taxonomy" id="7091"/>
    <lineage>
        <taxon>Eukaryota</taxon>
        <taxon>Metazoa</taxon>
        <taxon>Ecdysozoa</taxon>
        <taxon>Arthropoda</taxon>
        <taxon>Hexapoda</taxon>
        <taxon>Insecta</taxon>
        <taxon>Pterygota</taxon>
        <taxon>Neoptera</taxon>
        <taxon>Endopterygota</taxon>
        <taxon>Lepidoptera</taxon>
        <taxon>Glossata</taxon>
        <taxon>Ditrysia</taxon>
        <taxon>Bombycoidea</taxon>
        <taxon>Bombycidae</taxon>
        <taxon>Bombycinae</taxon>
        <taxon>Bombyx</taxon>
    </lineage>
</organism>
<evidence type="ECO:0000313" key="3">
    <source>
        <dbReference type="Proteomes" id="UP000005204"/>
    </source>
</evidence>
<dbReference type="Proteomes" id="UP000005204">
    <property type="component" value="Unassembled WGS sequence"/>
</dbReference>
<feature type="compositionally biased region" description="Basic residues" evidence="1">
    <location>
        <begin position="175"/>
        <end position="210"/>
    </location>
</feature>
<dbReference type="GeneID" id="101746614"/>
<dbReference type="AlphaFoldDB" id="A0A8R2HQK8"/>
<evidence type="ECO:0008006" key="4">
    <source>
        <dbReference type="Google" id="ProtNLM"/>
    </source>
</evidence>
<feature type="compositionally biased region" description="Polar residues" evidence="1">
    <location>
        <begin position="106"/>
        <end position="116"/>
    </location>
</feature>
<evidence type="ECO:0000313" key="2">
    <source>
        <dbReference type="EnsemblMetazoa" id="XP_021203078.1"/>
    </source>
</evidence>
<keyword evidence="3" id="KW-1185">Reference proteome</keyword>
<dbReference type="RefSeq" id="XP_021203078.1">
    <property type="nucleotide sequence ID" value="XM_021347403.2"/>
</dbReference>
<name>A0A8R2HQK8_BOMMO</name>
<dbReference type="EnsemblMetazoa" id="XM_021347403.1">
    <property type="protein sequence ID" value="XP_021203078.1"/>
    <property type="gene ID" value="LOC101746614"/>
</dbReference>
<feature type="region of interest" description="Disordered" evidence="1">
    <location>
        <begin position="52"/>
        <end position="133"/>
    </location>
</feature>
<feature type="region of interest" description="Disordered" evidence="1">
    <location>
        <begin position="1"/>
        <end position="23"/>
    </location>
</feature>